<sequence>MMLDPTALDEMADGRGGLRPHWQELLGTLVGLGSEQLIERATMLDQFFAEEGVTALLPGTGPAAWRCDPVPLPIRPAEFAALEAGLAQRATLLDATLADLYGPQTLLEHGIIPPALVYPNHGFLRPCRSLPVAGQMQLYAADLIRGPDGEWRVLADRTNAPHGMAYALENRRALSKTIPEIFRARQLRRMRPFFDTWQADLQRIAPGGTGNPSLVLLSPGPRSAFWFEHVVLARELSCTLVEGGDLTARDGQVFLKTLGGLRKVDVVLRRHDGRSIDPLELDGGDGLATGIPGLLDAARQGALVIANAPGSDIAESPALAAFLPEIAAHLGVGPLTLPSVPTLWLGSPGALAQVMENPAQWLLRPALDGVAPPVPLAELAPALREVTLARAAANPCEYAASLAIAPSVAPCIGPGGFEPRPIVLRLFLVRDGEGWQALQGGLARALAPADALAGRLPRQAVAKDVWIASEDSGDIQGPSAFAVAALPIRRATGELPSRAADNFFWFGRYLERLEGAARLLRTTIMRLERASLSPREMAELRTLAACLKASHLIDEDAARGAGTPAFPRAILGMLRPEARIPTLAAQLGRMVELLRDRLTGEMYGAASHAIRDLQAALRAVPVGRGENPRALAQFSEALGDVLVFAAMVSGLAAENMVQGGGRLFLDLGRRLERARSITSELATLLDEPQAAAQPARLEPSLRLALELRDSVITYRSRYVTVLQAAPVLDLVLAEEGNPRGLAFQLLAMRDSLARLGDTEGSPLLAAVAAILAEARAMSAGTAAAARQSEAATRLPPRLDALHESLGELSDAVSRRWFALLPEARAVGGGLAADAAAVEGAAA</sequence>
<reference evidence="3" key="1">
    <citation type="submission" date="2020-01" db="EMBL/GenBank/DDBJ databases">
        <authorList>
            <person name="Rat A."/>
        </authorList>
    </citation>
    <scope>NUCLEOTIDE SEQUENCE</scope>
    <source>
        <strain evidence="3">LMG 28251</strain>
    </source>
</reference>
<dbReference type="PANTHER" id="PTHR34595">
    <property type="entry name" value="BLR5612 PROTEIN"/>
    <property type="match status" value="1"/>
</dbReference>
<evidence type="ECO:0000259" key="1">
    <source>
        <dbReference type="Pfam" id="PF04168"/>
    </source>
</evidence>
<protein>
    <submittedName>
        <fullName evidence="3">Circularly permuted type 2 ATP-grasp protein</fullName>
    </submittedName>
</protein>
<dbReference type="EMBL" id="JAAEDH010000015">
    <property type="protein sequence ID" value="MBR0656165.1"/>
    <property type="molecule type" value="Genomic_DNA"/>
</dbReference>
<proteinExistence type="predicted"/>
<evidence type="ECO:0000313" key="4">
    <source>
        <dbReference type="Proteomes" id="UP001196068"/>
    </source>
</evidence>
<evidence type="ECO:0000313" key="3">
    <source>
        <dbReference type="EMBL" id="MBR0656165.1"/>
    </source>
</evidence>
<dbReference type="SUPFAM" id="SSF56059">
    <property type="entry name" value="Glutathione synthetase ATP-binding domain-like"/>
    <property type="match status" value="1"/>
</dbReference>
<dbReference type="RefSeq" id="WP_211875009.1">
    <property type="nucleotide sequence ID" value="NZ_JAAEDH010000015.1"/>
</dbReference>
<reference evidence="3" key="2">
    <citation type="journal article" date="2021" name="Syst. Appl. Microbiol.">
        <title>Roseomonas hellenica sp. nov., isolated from roots of wild-growing Alkanna tinctoria.</title>
        <authorList>
            <person name="Rat A."/>
            <person name="Naranjo H.D."/>
            <person name="Lebbe L."/>
            <person name="Cnockaert M."/>
            <person name="Krigas N."/>
            <person name="Grigoriadou K."/>
            <person name="Maloupa E."/>
            <person name="Willems A."/>
        </authorList>
    </citation>
    <scope>NUCLEOTIDE SEQUENCE</scope>
    <source>
        <strain evidence="3">LMG 28251</strain>
    </source>
</reference>
<dbReference type="Pfam" id="PF14403">
    <property type="entry name" value="CP_ATPgrasp_2"/>
    <property type="match status" value="1"/>
</dbReference>
<dbReference type="AlphaFoldDB" id="A0AAF1K579"/>
<dbReference type="Gene3D" id="3.40.50.11290">
    <property type="match status" value="1"/>
</dbReference>
<keyword evidence="4" id="KW-1185">Reference proteome</keyword>
<feature type="domain" description="Circularly permuted ATP-grasp type 2" evidence="2">
    <location>
        <begin position="71"/>
        <end position="444"/>
    </location>
</feature>
<dbReference type="InterPro" id="IPR025841">
    <property type="entry name" value="CP_ATPgrasp_2"/>
</dbReference>
<dbReference type="Pfam" id="PF04168">
    <property type="entry name" value="Alpha-E"/>
    <property type="match status" value="1"/>
</dbReference>
<organism evidence="3 4">
    <name type="scientific">Plastoroseomonas arctica</name>
    <dbReference type="NCBI Taxonomy" id="1509237"/>
    <lineage>
        <taxon>Bacteria</taxon>
        <taxon>Pseudomonadati</taxon>
        <taxon>Pseudomonadota</taxon>
        <taxon>Alphaproteobacteria</taxon>
        <taxon>Acetobacterales</taxon>
        <taxon>Acetobacteraceae</taxon>
        <taxon>Plastoroseomonas</taxon>
    </lineage>
</organism>
<comment type="caution">
    <text evidence="3">The sequence shown here is derived from an EMBL/GenBank/DDBJ whole genome shotgun (WGS) entry which is preliminary data.</text>
</comment>
<gene>
    <name evidence="3" type="ORF">GXW79_13870</name>
</gene>
<dbReference type="InterPro" id="IPR007296">
    <property type="entry name" value="DUF403"/>
</dbReference>
<dbReference type="Proteomes" id="UP001196068">
    <property type="component" value="Unassembled WGS sequence"/>
</dbReference>
<dbReference type="PANTHER" id="PTHR34595:SF2">
    <property type="entry name" value="BLR2978 PROTEIN"/>
    <property type="match status" value="1"/>
</dbReference>
<dbReference type="InterPro" id="IPR051680">
    <property type="entry name" value="ATP-dep_Glu-Cys_Ligase-2"/>
</dbReference>
<evidence type="ECO:0000259" key="2">
    <source>
        <dbReference type="Pfam" id="PF14403"/>
    </source>
</evidence>
<feature type="domain" description="DUF403" evidence="1">
    <location>
        <begin position="495"/>
        <end position="817"/>
    </location>
</feature>
<name>A0AAF1K579_9PROT</name>
<accession>A0AAF1K579</accession>